<sequence>MRFASLFSTLSFLVVATGASLVWGTSIGPSELLQREPGLYMETLPDKQQAVFSYAMEVMDAFFKKPLLWDSPRYSAWYAVGLLARNKQEDASTAAAIIEEVLTWQFKDPSEKWYGTFRDDITGPPPGEVWPPRIYGSYDSNMGLFVTSAWIILVEEFSHLLDASLVETIKESMYNATVGDGYRVGGVDGDNLRPIYSNPWYMRVMCATYVGNLSGDKNMSTWGDRWAEEAVTEFNRYDTISEFNSGTYTGVSLWALSLWGYMPMESVIAREASSMIQKTWETIGDIYNPTIKTLGGPFDRTYGMDMRRYFGFLASQISGLAGGLEDNSAPIPLPLYNAEHLGDVAALAILPLTSRFHDPLVPSTVVDSLKTFKGPHLWAAQAVSPPFDQLSTPRNYTGWNDVGINVGAIQLESNVVGGAATSPDNHVPANIFWDSGNSLGWMMLYSTAPSINAVASNTTLAVSFPEPLPDVSRATEMSFRFGGVRRPDFSLPADFMSAVNYTYDLPGLRLTLKEGNVFGEGYTRSFKYGTGTWNDETFYELLWTIPSEGEPPSVVWEFEKI</sequence>
<dbReference type="EMBL" id="JBBXMP010000017">
    <property type="protein sequence ID" value="KAL0068539.1"/>
    <property type="molecule type" value="Genomic_DNA"/>
</dbReference>
<dbReference type="PANTHER" id="PTHR40616">
    <property type="entry name" value="LINALOOL DEHYDRATASE_ISOMERASE DOMAIN-CONTAINING PROTEIN"/>
    <property type="match status" value="1"/>
</dbReference>
<dbReference type="Proteomes" id="UP001437256">
    <property type="component" value="Unassembled WGS sequence"/>
</dbReference>
<keyword evidence="1" id="KW-0732">Signal</keyword>
<gene>
    <name evidence="2" type="ORF">AAF712_004253</name>
</gene>
<accession>A0ABR3A578</accession>
<evidence type="ECO:0000256" key="1">
    <source>
        <dbReference type="SAM" id="SignalP"/>
    </source>
</evidence>
<organism evidence="2 3">
    <name type="scientific">Marasmius tenuissimus</name>
    <dbReference type="NCBI Taxonomy" id="585030"/>
    <lineage>
        <taxon>Eukaryota</taxon>
        <taxon>Fungi</taxon>
        <taxon>Dikarya</taxon>
        <taxon>Basidiomycota</taxon>
        <taxon>Agaricomycotina</taxon>
        <taxon>Agaricomycetes</taxon>
        <taxon>Agaricomycetidae</taxon>
        <taxon>Agaricales</taxon>
        <taxon>Marasmiineae</taxon>
        <taxon>Marasmiaceae</taxon>
        <taxon>Marasmius</taxon>
    </lineage>
</organism>
<reference evidence="2 3" key="1">
    <citation type="submission" date="2024-05" db="EMBL/GenBank/DDBJ databases">
        <title>A draft genome resource for the thread blight pathogen Marasmius tenuissimus strain MS-2.</title>
        <authorList>
            <person name="Yulfo-Soto G.E."/>
            <person name="Baruah I.K."/>
            <person name="Amoako-Attah I."/>
            <person name="Bukari Y."/>
            <person name="Meinhardt L.W."/>
            <person name="Bailey B.A."/>
            <person name="Cohen S.P."/>
        </authorList>
    </citation>
    <scope>NUCLEOTIDE SEQUENCE [LARGE SCALE GENOMIC DNA]</scope>
    <source>
        <strain evidence="2 3">MS-2</strain>
    </source>
</reference>
<name>A0ABR3A578_9AGAR</name>
<evidence type="ECO:0000313" key="2">
    <source>
        <dbReference type="EMBL" id="KAL0068539.1"/>
    </source>
</evidence>
<evidence type="ECO:0000313" key="3">
    <source>
        <dbReference type="Proteomes" id="UP001437256"/>
    </source>
</evidence>
<proteinExistence type="predicted"/>
<protein>
    <submittedName>
        <fullName evidence="2">Uncharacterized protein</fullName>
    </submittedName>
</protein>
<keyword evidence="3" id="KW-1185">Reference proteome</keyword>
<comment type="caution">
    <text evidence="2">The sequence shown here is derived from an EMBL/GenBank/DDBJ whole genome shotgun (WGS) entry which is preliminary data.</text>
</comment>
<feature type="signal peptide" evidence="1">
    <location>
        <begin position="1"/>
        <end position="24"/>
    </location>
</feature>
<dbReference type="PANTHER" id="PTHR40616:SF1">
    <property type="entry name" value="LINALOOL DEHYDRATASE_ISOMERASE DOMAIN-CONTAINING PROTEIN"/>
    <property type="match status" value="1"/>
</dbReference>
<feature type="chain" id="PRO_5046224012" evidence="1">
    <location>
        <begin position="25"/>
        <end position="561"/>
    </location>
</feature>